<feature type="transmembrane region" description="Helical" evidence="10">
    <location>
        <begin position="87"/>
        <end position="108"/>
    </location>
</feature>
<name>A0A4P9XX30_9FUNG</name>
<keyword evidence="8 10" id="KW-0472">Membrane</keyword>
<proteinExistence type="inferred from homology"/>
<feature type="transmembrane region" description="Helical" evidence="10">
    <location>
        <begin position="205"/>
        <end position="227"/>
    </location>
</feature>
<evidence type="ECO:0000256" key="7">
    <source>
        <dbReference type="ARBA" id="ARBA00022989"/>
    </source>
</evidence>
<evidence type="ECO:0000256" key="4">
    <source>
        <dbReference type="ARBA" id="ARBA00022679"/>
    </source>
</evidence>
<feature type="transmembrane region" description="Helical" evidence="10">
    <location>
        <begin position="309"/>
        <end position="328"/>
    </location>
</feature>
<dbReference type="Proteomes" id="UP000271241">
    <property type="component" value="Unassembled WGS sequence"/>
</dbReference>
<evidence type="ECO:0000313" key="12">
    <source>
        <dbReference type="Proteomes" id="UP000271241"/>
    </source>
</evidence>
<protein>
    <recommendedName>
        <fullName evidence="10">Mannosyltransferase</fullName>
        <ecNumber evidence="10">2.4.1.-</ecNumber>
    </recommendedName>
</protein>
<dbReference type="GO" id="GO:0006506">
    <property type="term" value="P:GPI anchor biosynthetic process"/>
    <property type="evidence" value="ECO:0007669"/>
    <property type="project" value="TreeGrafter"/>
</dbReference>
<comment type="subcellular location">
    <subcellularLocation>
        <location evidence="1 10">Endoplasmic reticulum membrane</location>
        <topology evidence="1 10">Multi-pass membrane protein</topology>
    </subcellularLocation>
</comment>
<feature type="transmembrane region" description="Helical" evidence="10">
    <location>
        <begin position="340"/>
        <end position="359"/>
    </location>
</feature>
<keyword evidence="6 10" id="KW-0256">Endoplasmic reticulum</keyword>
<dbReference type="GO" id="GO:0005789">
    <property type="term" value="C:endoplasmic reticulum membrane"/>
    <property type="evidence" value="ECO:0007669"/>
    <property type="project" value="UniProtKB-SubCell"/>
</dbReference>
<dbReference type="EMBL" id="KZ992476">
    <property type="protein sequence ID" value="RKP10000.1"/>
    <property type="molecule type" value="Genomic_DNA"/>
</dbReference>
<keyword evidence="5 10" id="KW-0812">Transmembrane</keyword>
<organism evidence="11 12">
    <name type="scientific">Thamnocephalis sphaerospora</name>
    <dbReference type="NCBI Taxonomy" id="78915"/>
    <lineage>
        <taxon>Eukaryota</taxon>
        <taxon>Fungi</taxon>
        <taxon>Fungi incertae sedis</taxon>
        <taxon>Zoopagomycota</taxon>
        <taxon>Zoopagomycotina</taxon>
        <taxon>Zoopagomycetes</taxon>
        <taxon>Zoopagales</taxon>
        <taxon>Sigmoideomycetaceae</taxon>
        <taxon>Thamnocephalis</taxon>
    </lineage>
</organism>
<comment type="function">
    <text evidence="9">Mannosyltransferase involved in glycosylphosphatidylinositol-anchor biosynthesis. Transfers the third mannose to Man2-GlcN-acyl-PI during GPI precursor assembly.</text>
</comment>
<keyword evidence="12" id="KW-1185">Reference proteome</keyword>
<evidence type="ECO:0000256" key="5">
    <source>
        <dbReference type="ARBA" id="ARBA00022692"/>
    </source>
</evidence>
<evidence type="ECO:0000256" key="9">
    <source>
        <dbReference type="ARBA" id="ARBA00024708"/>
    </source>
</evidence>
<feature type="transmembrane region" description="Helical" evidence="10">
    <location>
        <begin position="120"/>
        <end position="137"/>
    </location>
</feature>
<evidence type="ECO:0000256" key="2">
    <source>
        <dbReference type="ARBA" id="ARBA00006065"/>
    </source>
</evidence>
<dbReference type="OrthoDB" id="416834at2759"/>
<feature type="transmembrane region" description="Helical" evidence="10">
    <location>
        <begin position="257"/>
        <end position="280"/>
    </location>
</feature>
<dbReference type="EC" id="2.4.1.-" evidence="10"/>
<gene>
    <name evidence="11" type="ORF">THASP1DRAFT_13484</name>
</gene>
<accession>A0A4P9XX30</accession>
<keyword evidence="4 11" id="KW-0808">Transferase</keyword>
<dbReference type="PANTHER" id="PTHR22760:SF4">
    <property type="entry name" value="GPI MANNOSYLTRANSFERASE 3"/>
    <property type="match status" value="1"/>
</dbReference>
<evidence type="ECO:0000313" key="11">
    <source>
        <dbReference type="EMBL" id="RKP10000.1"/>
    </source>
</evidence>
<dbReference type="Pfam" id="PF03901">
    <property type="entry name" value="Glyco_transf_22"/>
    <property type="match status" value="1"/>
</dbReference>
<evidence type="ECO:0000256" key="8">
    <source>
        <dbReference type="ARBA" id="ARBA00023136"/>
    </source>
</evidence>
<keyword evidence="7 10" id="KW-1133">Transmembrane helix</keyword>
<dbReference type="STRING" id="78915.A0A4P9XX30"/>
<sequence length="524" mass="59971">MLYWPNLQTQRRLLIGLVCLRLVNALYLQTYAYPDEHWQALEVAHRSAFGYGYLTWEWREGIRSVLHPSVFAGLYRLLDVLGLADTALLFMAPKLLQGLIAAVGDWYACRFARRTFGSKSVPWMFLFTAVSWCHWFHAPRTLANSMEAALSAAALFYWPWQAATKSLRIALFIAAAACLLRPTGAVLWLFLGVELLVRSSASRRWTICWNAAWILLGAMLLTDYAYYGRWVFVPYEFIHVNIVRGISAFYGHHQWHWYFTQGAPALLTSVTPLVVYGMWLAKPALRTPGYASFGLLMVYSMLAHKEFRFIYPVLPIGLAYAAHAAQAIWSWPLLQSRRSIRILCIAAIILPNLILGPLLTTVHQRGVINVMDWLRVQPTLRSVGYLMPCHSTPFWSRLHRRVPMWFLTCEPPASADELASYVDEGDQFYAAPATFLETRLNTTASVNVPKEPASTQQLDQYAMQRWWPSHLVMFDALRPTVEDMLEKRGYHECARFFNSFFNDDSRRVGDVIVYCATVNSPSDE</sequence>
<dbReference type="InterPro" id="IPR005599">
    <property type="entry name" value="GPI_mannosylTrfase"/>
</dbReference>
<evidence type="ECO:0000256" key="1">
    <source>
        <dbReference type="ARBA" id="ARBA00004477"/>
    </source>
</evidence>
<evidence type="ECO:0000256" key="10">
    <source>
        <dbReference type="RuleBase" id="RU363075"/>
    </source>
</evidence>
<evidence type="ECO:0000256" key="6">
    <source>
        <dbReference type="ARBA" id="ARBA00022824"/>
    </source>
</evidence>
<comment type="similarity">
    <text evidence="2">Belongs to the glycosyltransferase 22 family. PIGB subfamily.</text>
</comment>
<keyword evidence="3 10" id="KW-0328">Glycosyltransferase</keyword>
<reference evidence="12" key="1">
    <citation type="journal article" date="2018" name="Nat. Microbiol.">
        <title>Leveraging single-cell genomics to expand the fungal tree of life.</title>
        <authorList>
            <person name="Ahrendt S.R."/>
            <person name="Quandt C.A."/>
            <person name="Ciobanu D."/>
            <person name="Clum A."/>
            <person name="Salamov A."/>
            <person name="Andreopoulos B."/>
            <person name="Cheng J.F."/>
            <person name="Woyke T."/>
            <person name="Pelin A."/>
            <person name="Henrissat B."/>
            <person name="Reynolds N.K."/>
            <person name="Benny G.L."/>
            <person name="Smith M.E."/>
            <person name="James T.Y."/>
            <person name="Grigoriev I.V."/>
        </authorList>
    </citation>
    <scope>NUCLEOTIDE SEQUENCE [LARGE SCALE GENOMIC DNA]</scope>
    <source>
        <strain evidence="12">RSA 1356</strain>
    </source>
</reference>
<dbReference type="PANTHER" id="PTHR22760">
    <property type="entry name" value="GLYCOSYLTRANSFERASE"/>
    <property type="match status" value="1"/>
</dbReference>
<dbReference type="GO" id="GO:0000026">
    <property type="term" value="F:alpha-1,2-mannosyltransferase activity"/>
    <property type="evidence" value="ECO:0007669"/>
    <property type="project" value="TreeGrafter"/>
</dbReference>
<feature type="transmembrane region" description="Helical" evidence="10">
    <location>
        <begin position="169"/>
        <end position="193"/>
    </location>
</feature>
<dbReference type="AlphaFoldDB" id="A0A4P9XX30"/>
<evidence type="ECO:0000256" key="3">
    <source>
        <dbReference type="ARBA" id="ARBA00022676"/>
    </source>
</evidence>